<dbReference type="GO" id="GO:0005829">
    <property type="term" value="C:cytosol"/>
    <property type="evidence" value="ECO:0007669"/>
    <property type="project" value="TreeGrafter"/>
</dbReference>
<dbReference type="PANTHER" id="PTHR43880">
    <property type="entry name" value="ALCOHOL DEHYDROGENASE"/>
    <property type="match status" value="1"/>
</dbReference>
<dbReference type="AlphaFoldDB" id="A0A7R9LYN1"/>
<evidence type="ECO:0000256" key="4">
    <source>
        <dbReference type="ARBA" id="ARBA00023002"/>
    </source>
</evidence>
<evidence type="ECO:0000256" key="9">
    <source>
        <dbReference type="RuleBase" id="RU361277"/>
    </source>
</evidence>
<dbReference type="InterPro" id="IPR036291">
    <property type="entry name" value="NAD(P)-bd_dom_sf"/>
</dbReference>
<protein>
    <recommendedName>
        <fullName evidence="8">Alcohol dehydrogenase 6</fullName>
    </recommendedName>
</protein>
<dbReference type="Gene3D" id="3.40.50.720">
    <property type="entry name" value="NAD(P)-binding Rossmann-like Domain"/>
    <property type="match status" value="3"/>
</dbReference>
<keyword evidence="12" id="KW-1185">Reference proteome</keyword>
<dbReference type="InterPro" id="IPR002328">
    <property type="entry name" value="ADH_Zn_CS"/>
</dbReference>
<dbReference type="GO" id="GO:0008270">
    <property type="term" value="F:zinc ion binding"/>
    <property type="evidence" value="ECO:0007669"/>
    <property type="project" value="InterPro"/>
</dbReference>
<evidence type="ECO:0000256" key="6">
    <source>
        <dbReference type="ARBA" id="ARBA00055159"/>
    </source>
</evidence>
<sequence>MSDKVINCRAAVLWKEGTPLTLENITVDPPKGSEVRVRMVSAGICASDAHYIWGQQTDADLDFGGKPVVLGHEGAGVVESVGPDVTSVGVGDHVIMLWLPNCGNCPLCAHPKTNFCMSVDPYSTLYHEKGVTRMKINGEDLLSFTGTSTFSEYTVVREAQIAKINPKADLKTACVIGCAVGTGYGSVVNIAKVHPGAKCAVWGLGAIGLSAVLGCKQAGAATIIGVDINPDKENIAKQFGCTRFINPKTLDEPIESILQKEGGLEFAFDCIGNQQVIDSAYKSLCPWGSLTLIGMGPKGNTVDTKVGDFLNGRTVSGGFFGNYKPRKANQELVEKYLNGSLPIDGLITHRIRLDDINEGFDNLKAGKTVRTVINCRAAVMWKEGTPLKIENITVDPPKANEVRVRMVSTGVCASDGHFIFGHETDLVYDFEGHPVAMGHEGAGVVESVGPGVTSVSVGDKVMLLWMPECGRCALCTNPQTNFCLTANKYTVLYHDNVNKETRMKINGKPLLSYAGVSTFSEYVVVKEIQLAKLNPKADLKNVGVIGCAVGTGYGSAVNIARVHPGSKCAVWGMGAIGLSAILGCKQAGAETIIGVDINSDKESIAKQFGCTRFINPKNIDESLETLLQNEGGIDYAFDCIGNQHVLNTAYNSLKPWGSLTVIGLGSKGSKIDVKVAELVKGRYVLGGFFGNYKPRKGNQELVEKYLNGSLPIDGLITHRIRLDDINEAFECLKAGKSIRTVINCKAAVLWKEGTPLTVENITVDPPQEGEVRVRMVSAGLCASDAHFIWGWETDIILDFEGNPIVLGHEGAGVVESVGPGVTSVSVGDHVILLWTPDCGRCALCSHPKTNLCLSDDFVSVMYHKNKETRLKINGKPLLSFTGTATFSEYSVVRETQIAKVNPNANLKSACVIGCAVGTGYGSAVNIAKVHPGSKCAVWGLGAIGLSALLGCKQAGAETIIGVDINSDKESIAKQFGCTRFINPKTLDEPIEVVLQKEGGVDYTFDCIGNQQVLNSAYKSLNPWGVITVIGLGPRGNKVEAPVSDLVMGRTVTGGLFGNYKPRKANQELVEKYLNGSLPIDGLITHRIRLDDINEGFDNLKAGKTVRTVIEF</sequence>
<evidence type="ECO:0000256" key="1">
    <source>
        <dbReference type="ARBA" id="ARBA00001947"/>
    </source>
</evidence>
<comment type="similarity">
    <text evidence="7">Belongs to the zinc-containing alcohol dehydrogenase family. Class-V subfamily.</text>
</comment>
<evidence type="ECO:0000313" key="11">
    <source>
        <dbReference type="EMBL" id="CAD7650204.1"/>
    </source>
</evidence>
<evidence type="ECO:0000259" key="10">
    <source>
        <dbReference type="SMART" id="SM00829"/>
    </source>
</evidence>
<dbReference type="OrthoDB" id="6492951at2759"/>
<dbReference type="InterPro" id="IPR013154">
    <property type="entry name" value="ADH-like_N"/>
</dbReference>
<feature type="domain" description="Enoyl reductase (ER)" evidence="10">
    <location>
        <begin position="17"/>
        <end position="373"/>
    </location>
</feature>
<keyword evidence="5" id="KW-0520">NAD</keyword>
<evidence type="ECO:0000256" key="2">
    <source>
        <dbReference type="ARBA" id="ARBA00022723"/>
    </source>
</evidence>
<dbReference type="InterPro" id="IPR011032">
    <property type="entry name" value="GroES-like_sf"/>
</dbReference>
<dbReference type="SUPFAM" id="SSF50129">
    <property type="entry name" value="GroES-like"/>
    <property type="match status" value="6"/>
</dbReference>
<dbReference type="SUPFAM" id="SSF51735">
    <property type="entry name" value="NAD(P)-binding Rossmann-fold domains"/>
    <property type="match status" value="3"/>
</dbReference>
<dbReference type="InterPro" id="IPR013149">
    <property type="entry name" value="ADH-like_C"/>
</dbReference>
<accession>A0A7R9LYN1</accession>
<proteinExistence type="inferred from homology"/>
<dbReference type="GO" id="GO:0004022">
    <property type="term" value="F:alcohol dehydrogenase (NAD+) activity"/>
    <property type="evidence" value="ECO:0007669"/>
    <property type="project" value="UniProtKB-ARBA"/>
</dbReference>
<evidence type="ECO:0000256" key="8">
    <source>
        <dbReference type="ARBA" id="ARBA00074845"/>
    </source>
</evidence>
<comment type="cofactor">
    <cofactor evidence="1 9">
        <name>Zn(2+)</name>
        <dbReference type="ChEBI" id="CHEBI:29105"/>
    </cofactor>
</comment>
<dbReference type="PANTHER" id="PTHR43880:SF12">
    <property type="entry name" value="ALCOHOL DEHYDROGENASE CLASS-3"/>
    <property type="match status" value="1"/>
</dbReference>
<evidence type="ECO:0000313" key="12">
    <source>
        <dbReference type="Proteomes" id="UP000728032"/>
    </source>
</evidence>
<dbReference type="SMART" id="SM00829">
    <property type="entry name" value="PKS_ER"/>
    <property type="match status" value="1"/>
</dbReference>
<dbReference type="FunFam" id="3.40.50.720:FF:000003">
    <property type="entry name" value="S-(hydroxymethyl)glutathione dehydrogenase"/>
    <property type="match status" value="3"/>
</dbReference>
<evidence type="ECO:0000256" key="7">
    <source>
        <dbReference type="ARBA" id="ARBA00061014"/>
    </source>
</evidence>
<dbReference type="InterPro" id="IPR020843">
    <property type="entry name" value="ER"/>
</dbReference>
<dbReference type="GO" id="GO:0051903">
    <property type="term" value="F:S-(hydroxymethyl)glutathione dehydrogenase [NAD(P)+] activity"/>
    <property type="evidence" value="ECO:0007669"/>
    <property type="project" value="TreeGrafter"/>
</dbReference>
<keyword evidence="2 9" id="KW-0479">Metal-binding</keyword>
<name>A0A7R9LYN1_9ACAR</name>
<keyword evidence="4" id="KW-0560">Oxidoreductase</keyword>
<reference evidence="11" key="1">
    <citation type="submission" date="2020-11" db="EMBL/GenBank/DDBJ databases">
        <authorList>
            <person name="Tran Van P."/>
        </authorList>
    </citation>
    <scope>NUCLEOTIDE SEQUENCE</scope>
</reference>
<dbReference type="Pfam" id="PF00107">
    <property type="entry name" value="ADH_zinc_N"/>
    <property type="match status" value="3"/>
</dbReference>
<organism evidence="11">
    <name type="scientific">Oppiella nova</name>
    <dbReference type="NCBI Taxonomy" id="334625"/>
    <lineage>
        <taxon>Eukaryota</taxon>
        <taxon>Metazoa</taxon>
        <taxon>Ecdysozoa</taxon>
        <taxon>Arthropoda</taxon>
        <taxon>Chelicerata</taxon>
        <taxon>Arachnida</taxon>
        <taxon>Acari</taxon>
        <taxon>Acariformes</taxon>
        <taxon>Sarcoptiformes</taxon>
        <taxon>Oribatida</taxon>
        <taxon>Brachypylina</taxon>
        <taxon>Oppioidea</taxon>
        <taxon>Oppiidae</taxon>
        <taxon>Oppiella</taxon>
    </lineage>
</organism>
<keyword evidence="3 9" id="KW-0862">Zinc</keyword>
<evidence type="ECO:0000256" key="3">
    <source>
        <dbReference type="ARBA" id="ARBA00022833"/>
    </source>
</evidence>
<gene>
    <name evidence="11" type="ORF">ONB1V03_LOCUS7684</name>
</gene>
<dbReference type="EMBL" id="OC918843">
    <property type="protein sequence ID" value="CAD7650204.1"/>
    <property type="molecule type" value="Genomic_DNA"/>
</dbReference>
<dbReference type="EMBL" id="CAJPVJ010004018">
    <property type="protein sequence ID" value="CAG2168192.1"/>
    <property type="molecule type" value="Genomic_DNA"/>
</dbReference>
<dbReference type="Proteomes" id="UP000728032">
    <property type="component" value="Unassembled WGS sequence"/>
</dbReference>
<dbReference type="Gene3D" id="3.90.180.10">
    <property type="entry name" value="Medium-chain alcohol dehydrogenases, catalytic domain"/>
    <property type="match status" value="3"/>
</dbReference>
<dbReference type="Pfam" id="PF08240">
    <property type="entry name" value="ADH_N"/>
    <property type="match status" value="3"/>
</dbReference>
<evidence type="ECO:0000256" key="5">
    <source>
        <dbReference type="ARBA" id="ARBA00023027"/>
    </source>
</evidence>
<dbReference type="GO" id="GO:0046294">
    <property type="term" value="P:formaldehyde catabolic process"/>
    <property type="evidence" value="ECO:0007669"/>
    <property type="project" value="TreeGrafter"/>
</dbReference>
<dbReference type="FunFam" id="3.90.180.10:FF:000007">
    <property type="entry name" value="Alcohol dehydrogenase 6"/>
    <property type="match status" value="3"/>
</dbReference>
<comment type="function">
    <text evidence="6">Alcohol dehydrogenase. Catalyzes the NAD-dependent oxidation of primary alcohols to the corresponding aldehydes. Oxidizes secondary alcohols to the corresponding ketones.</text>
</comment>
<dbReference type="PROSITE" id="PS00059">
    <property type="entry name" value="ADH_ZINC"/>
    <property type="match status" value="3"/>
</dbReference>